<dbReference type="Proteomes" id="UP001144297">
    <property type="component" value="Unassembled WGS sequence"/>
</dbReference>
<comment type="similarity">
    <text evidence="2 3">Belongs to the DegT/DnrJ/EryC1 family.</text>
</comment>
<proteinExistence type="inferred from homology"/>
<dbReference type="CDD" id="cd00616">
    <property type="entry name" value="AHBA_syn"/>
    <property type="match status" value="1"/>
</dbReference>
<dbReference type="InterPro" id="IPR015424">
    <property type="entry name" value="PyrdxlP-dep_Trfase"/>
</dbReference>
<comment type="caution">
    <text evidence="4">The sequence shown here is derived from an EMBL/GenBank/DDBJ whole genome shotgun (WGS) entry which is preliminary data.</text>
</comment>
<dbReference type="InterPro" id="IPR015422">
    <property type="entry name" value="PyrdxlP-dep_Trfase_small"/>
</dbReference>
<dbReference type="PANTHER" id="PTHR30244">
    <property type="entry name" value="TRANSAMINASE"/>
    <property type="match status" value="1"/>
</dbReference>
<organism evidence="4 5">
    <name type="scientific">Thermodesulfovibrio yellowstonii</name>
    <dbReference type="NCBI Taxonomy" id="28262"/>
    <lineage>
        <taxon>Bacteria</taxon>
        <taxon>Pseudomonadati</taxon>
        <taxon>Nitrospirota</taxon>
        <taxon>Thermodesulfovibrionia</taxon>
        <taxon>Thermodesulfovibrionales</taxon>
        <taxon>Thermodesulfovibrionaceae</taxon>
        <taxon>Thermodesulfovibrio</taxon>
    </lineage>
</organism>
<dbReference type="SUPFAM" id="SSF53383">
    <property type="entry name" value="PLP-dependent transferases"/>
    <property type="match status" value="1"/>
</dbReference>
<accession>A0A9W6GEK4</accession>
<sequence>MRFYVLDVNVILDNFDTLRRNKYPASVEVYNYLKTRGLGCISSASLDNIKFLKIRDLILEKGYTKKDAEMIVKHMLKDLATNFKIIKTPSYVNIEDGDIEDAQIIATAKAIGGKVITRDEGILRKYGDFSISPEEFLKEVNKKPSIPMLDLTLQTFSIYEQIESSIDKVIQKSNFILGEEVTLLEKKVAEYIGTKYAIGVSSGTDALVLSLRALSIQIKNQEYWDRDDLVITTPFTFTATGDAILRSGATPLFVDIELESYTINPELIKKVLDKYGSKVKGIVPVHLYGHPCNMDEIMDVAREYNLFVVEDCAQSFGAKWDEKMTGSFGDAGCFSFFPSKNLGGFGDGGMITTNDEEIAELVRMLLKHGGKDKYNVDHIGYNARLDTIQAAVLLAKMQYIDEFTERRRKIASIYNEELKDLNWLKTPYEHPKAYHVYHQYTIRLTEKDRNQLQKYLKENGISSMVYYPVPLHKMKVFVNNGMEIFESLENSELASKSVLSLPIEPLMEGDKVKVVIKKVAEWNL</sequence>
<evidence type="ECO:0000256" key="1">
    <source>
        <dbReference type="ARBA" id="ARBA00022898"/>
    </source>
</evidence>
<evidence type="ECO:0000313" key="4">
    <source>
        <dbReference type="EMBL" id="GLI52408.1"/>
    </source>
</evidence>
<dbReference type="GO" id="GO:0000271">
    <property type="term" value="P:polysaccharide biosynthetic process"/>
    <property type="evidence" value="ECO:0007669"/>
    <property type="project" value="TreeGrafter"/>
</dbReference>
<dbReference type="EMBL" id="BSDX01000001">
    <property type="protein sequence ID" value="GLI52408.1"/>
    <property type="molecule type" value="Genomic_DNA"/>
</dbReference>
<dbReference type="PANTHER" id="PTHR30244:SF36">
    <property type="entry name" value="3-OXO-GLUCOSE-6-PHOSPHATE:GLUTAMATE AMINOTRANSFERASE"/>
    <property type="match status" value="1"/>
</dbReference>
<keyword evidence="5" id="KW-1185">Reference proteome</keyword>
<dbReference type="InterPro" id="IPR000653">
    <property type="entry name" value="DegT/StrS_aminotransferase"/>
</dbReference>
<dbReference type="InterPro" id="IPR029060">
    <property type="entry name" value="PIN-like_dom_sf"/>
</dbReference>
<dbReference type="GO" id="GO:0008483">
    <property type="term" value="F:transaminase activity"/>
    <property type="evidence" value="ECO:0007669"/>
    <property type="project" value="TreeGrafter"/>
</dbReference>
<dbReference type="Gene3D" id="3.40.640.10">
    <property type="entry name" value="Type I PLP-dependent aspartate aminotransferase-like (Major domain)"/>
    <property type="match status" value="1"/>
</dbReference>
<evidence type="ECO:0000256" key="3">
    <source>
        <dbReference type="RuleBase" id="RU004508"/>
    </source>
</evidence>
<evidence type="ECO:0000313" key="5">
    <source>
        <dbReference type="Proteomes" id="UP001144297"/>
    </source>
</evidence>
<evidence type="ECO:0000256" key="2">
    <source>
        <dbReference type="ARBA" id="ARBA00037999"/>
    </source>
</evidence>
<gene>
    <name evidence="4" type="ORF">TISLANDTSLP1_01010</name>
</gene>
<dbReference type="SUPFAM" id="SSF88723">
    <property type="entry name" value="PIN domain-like"/>
    <property type="match status" value="1"/>
</dbReference>
<name>A0A9W6GEK4_9BACT</name>
<dbReference type="GO" id="GO:0030170">
    <property type="term" value="F:pyridoxal phosphate binding"/>
    <property type="evidence" value="ECO:0007669"/>
    <property type="project" value="TreeGrafter"/>
</dbReference>
<reference evidence="4" key="1">
    <citation type="submission" date="2022-12" db="EMBL/GenBank/DDBJ databases">
        <title>Reference genome sequencing for broad-spectrum identification of bacterial and archaeal isolates by mass spectrometry.</title>
        <authorList>
            <person name="Sekiguchi Y."/>
            <person name="Tourlousse D.M."/>
        </authorList>
    </citation>
    <scope>NUCLEOTIDE SEQUENCE</scope>
    <source>
        <strain evidence="4">TSL-P1</strain>
    </source>
</reference>
<dbReference type="Pfam" id="PF01041">
    <property type="entry name" value="DegT_DnrJ_EryC1"/>
    <property type="match status" value="1"/>
</dbReference>
<keyword evidence="1 3" id="KW-0663">Pyridoxal phosphate</keyword>
<dbReference type="InterPro" id="IPR015421">
    <property type="entry name" value="PyrdxlP-dep_Trfase_major"/>
</dbReference>
<protein>
    <submittedName>
        <fullName evidence="4">Uncharacterized protein</fullName>
    </submittedName>
</protein>
<dbReference type="AlphaFoldDB" id="A0A9W6GEK4"/>
<dbReference type="Gene3D" id="3.90.1150.10">
    <property type="entry name" value="Aspartate Aminotransferase, domain 1"/>
    <property type="match status" value="1"/>
</dbReference>